<dbReference type="Gramene" id="mRNA:HanXRQr2_Chr16g0727281">
    <property type="protein sequence ID" value="mRNA:HanXRQr2_Chr16g0727281"/>
    <property type="gene ID" value="HanXRQr2_Chr16g0727281"/>
</dbReference>
<reference evidence="1" key="1">
    <citation type="journal article" date="2017" name="Nature">
        <title>The sunflower genome provides insights into oil metabolism, flowering and Asterid evolution.</title>
        <authorList>
            <person name="Badouin H."/>
            <person name="Gouzy J."/>
            <person name="Grassa C.J."/>
            <person name="Murat F."/>
            <person name="Staton S.E."/>
            <person name="Cottret L."/>
            <person name="Lelandais-Briere C."/>
            <person name="Owens G.L."/>
            <person name="Carrere S."/>
            <person name="Mayjonade B."/>
            <person name="Legrand L."/>
            <person name="Gill N."/>
            <person name="Kane N.C."/>
            <person name="Bowers J.E."/>
            <person name="Hubner S."/>
            <person name="Bellec A."/>
            <person name="Berard A."/>
            <person name="Berges H."/>
            <person name="Blanchet N."/>
            <person name="Boniface M.C."/>
            <person name="Brunel D."/>
            <person name="Catrice O."/>
            <person name="Chaidir N."/>
            <person name="Claudel C."/>
            <person name="Donnadieu C."/>
            <person name="Faraut T."/>
            <person name="Fievet G."/>
            <person name="Helmstetter N."/>
            <person name="King M."/>
            <person name="Knapp S.J."/>
            <person name="Lai Z."/>
            <person name="Le Paslier M.C."/>
            <person name="Lippi Y."/>
            <person name="Lorenzon L."/>
            <person name="Mandel J.R."/>
            <person name="Marage G."/>
            <person name="Marchand G."/>
            <person name="Marquand E."/>
            <person name="Bret-Mestries E."/>
            <person name="Morien E."/>
            <person name="Nambeesan S."/>
            <person name="Nguyen T."/>
            <person name="Pegot-Espagnet P."/>
            <person name="Pouilly N."/>
            <person name="Raftis F."/>
            <person name="Sallet E."/>
            <person name="Schiex T."/>
            <person name="Thomas J."/>
            <person name="Vandecasteele C."/>
            <person name="Vares D."/>
            <person name="Vear F."/>
            <person name="Vautrin S."/>
            <person name="Crespi M."/>
            <person name="Mangin B."/>
            <person name="Burke J.M."/>
            <person name="Salse J."/>
            <person name="Munos S."/>
            <person name="Vincourt P."/>
            <person name="Rieseberg L.H."/>
            <person name="Langlade N.B."/>
        </authorList>
    </citation>
    <scope>NUCLEOTIDE SEQUENCE</scope>
    <source>
        <tissue evidence="1">Leaves</tissue>
    </source>
</reference>
<gene>
    <name evidence="1" type="ORF">HanXRQr2_Chr16g0727281</name>
</gene>
<dbReference type="Proteomes" id="UP000215914">
    <property type="component" value="Unassembled WGS sequence"/>
</dbReference>
<proteinExistence type="predicted"/>
<dbReference type="AlphaFoldDB" id="A0A9K3GX68"/>
<sequence>MDDAKLDLISLDKIWILPYRRDKQQNMNKSHKFNLERFIALPS</sequence>
<accession>A0A9K3GX68</accession>
<evidence type="ECO:0000313" key="2">
    <source>
        <dbReference type="Proteomes" id="UP000215914"/>
    </source>
</evidence>
<evidence type="ECO:0000313" key="1">
    <source>
        <dbReference type="EMBL" id="KAF5758263.1"/>
    </source>
</evidence>
<keyword evidence="2" id="KW-1185">Reference proteome</keyword>
<organism evidence="1 2">
    <name type="scientific">Helianthus annuus</name>
    <name type="common">Common sunflower</name>
    <dbReference type="NCBI Taxonomy" id="4232"/>
    <lineage>
        <taxon>Eukaryota</taxon>
        <taxon>Viridiplantae</taxon>
        <taxon>Streptophyta</taxon>
        <taxon>Embryophyta</taxon>
        <taxon>Tracheophyta</taxon>
        <taxon>Spermatophyta</taxon>
        <taxon>Magnoliopsida</taxon>
        <taxon>eudicotyledons</taxon>
        <taxon>Gunneridae</taxon>
        <taxon>Pentapetalae</taxon>
        <taxon>asterids</taxon>
        <taxon>campanulids</taxon>
        <taxon>Asterales</taxon>
        <taxon>Asteraceae</taxon>
        <taxon>Asteroideae</taxon>
        <taxon>Heliantheae alliance</taxon>
        <taxon>Heliantheae</taxon>
        <taxon>Helianthus</taxon>
    </lineage>
</organism>
<name>A0A9K3GX68_HELAN</name>
<comment type="caution">
    <text evidence="1">The sequence shown here is derived from an EMBL/GenBank/DDBJ whole genome shotgun (WGS) entry which is preliminary data.</text>
</comment>
<protein>
    <submittedName>
        <fullName evidence="1">Uncharacterized protein</fullName>
    </submittedName>
</protein>
<reference evidence="1" key="2">
    <citation type="submission" date="2020-06" db="EMBL/GenBank/DDBJ databases">
        <title>Helianthus annuus Genome sequencing and assembly Release 2.</title>
        <authorList>
            <person name="Gouzy J."/>
            <person name="Langlade N."/>
            <person name="Munos S."/>
        </authorList>
    </citation>
    <scope>NUCLEOTIDE SEQUENCE</scope>
    <source>
        <tissue evidence="1">Leaves</tissue>
    </source>
</reference>
<dbReference type="EMBL" id="MNCJ02000331">
    <property type="protein sequence ID" value="KAF5758263.1"/>
    <property type="molecule type" value="Genomic_DNA"/>
</dbReference>